<proteinExistence type="predicted"/>
<name>A0ABN0XZW5_9CAUL</name>
<dbReference type="Proteomes" id="UP001500791">
    <property type="component" value="Unassembled WGS sequence"/>
</dbReference>
<reference evidence="1 2" key="1">
    <citation type="journal article" date="2019" name="Int. J. Syst. Evol. Microbiol.">
        <title>The Global Catalogue of Microorganisms (GCM) 10K type strain sequencing project: providing services to taxonomists for standard genome sequencing and annotation.</title>
        <authorList>
            <consortium name="The Broad Institute Genomics Platform"/>
            <consortium name="The Broad Institute Genome Sequencing Center for Infectious Disease"/>
            <person name="Wu L."/>
            <person name="Ma J."/>
        </authorList>
    </citation>
    <scope>NUCLEOTIDE SEQUENCE [LARGE SCALE GENOMIC DNA]</scope>
    <source>
        <strain evidence="1 2">JCM 13476</strain>
    </source>
</reference>
<accession>A0ABN0XZW5</accession>
<protein>
    <submittedName>
        <fullName evidence="1">Uncharacterized protein</fullName>
    </submittedName>
</protein>
<organism evidence="1 2">
    <name type="scientific">Brevundimonas terrae</name>
    <dbReference type="NCBI Taxonomy" id="363631"/>
    <lineage>
        <taxon>Bacteria</taxon>
        <taxon>Pseudomonadati</taxon>
        <taxon>Pseudomonadota</taxon>
        <taxon>Alphaproteobacteria</taxon>
        <taxon>Caulobacterales</taxon>
        <taxon>Caulobacteraceae</taxon>
        <taxon>Brevundimonas</taxon>
    </lineage>
</organism>
<evidence type="ECO:0000313" key="1">
    <source>
        <dbReference type="EMBL" id="GAA0378430.1"/>
    </source>
</evidence>
<sequence length="111" mass="11946">MARVRPPTFAAGTLDTIDPPLREAVVCAAHMELLMERLSARGQDAEAPVILIEEYWQTKLPDPDGPDPVPVATFVTIKDRLDASASETPSQYLRGLQDCVISAARGGALSD</sequence>
<dbReference type="EMBL" id="BAAAEJ010000002">
    <property type="protein sequence ID" value="GAA0378430.1"/>
    <property type="molecule type" value="Genomic_DNA"/>
</dbReference>
<comment type="caution">
    <text evidence="1">The sequence shown here is derived from an EMBL/GenBank/DDBJ whole genome shotgun (WGS) entry which is preliminary data.</text>
</comment>
<gene>
    <name evidence="1" type="ORF">GCM10009093_01880</name>
</gene>
<evidence type="ECO:0000313" key="2">
    <source>
        <dbReference type="Proteomes" id="UP001500791"/>
    </source>
</evidence>
<keyword evidence="2" id="KW-1185">Reference proteome</keyword>